<dbReference type="GO" id="GO:0016020">
    <property type="term" value="C:membrane"/>
    <property type="evidence" value="ECO:0007669"/>
    <property type="project" value="InterPro"/>
</dbReference>
<feature type="compositionally biased region" description="Polar residues" evidence="3">
    <location>
        <begin position="1"/>
        <end position="26"/>
    </location>
</feature>
<dbReference type="RefSeq" id="WP_146686833.1">
    <property type="nucleotide sequence ID" value="NZ_LT629750.1"/>
</dbReference>
<feature type="region of interest" description="Disordered" evidence="3">
    <location>
        <begin position="1"/>
        <end position="28"/>
    </location>
</feature>
<protein>
    <submittedName>
        <fullName evidence="5">Methyl-accepting chemotaxis sensory transducer</fullName>
    </submittedName>
</protein>
<keyword evidence="1 2" id="KW-0807">Transducer</keyword>
<evidence type="ECO:0000256" key="1">
    <source>
        <dbReference type="ARBA" id="ARBA00023224"/>
    </source>
</evidence>
<dbReference type="EMBL" id="LT629750">
    <property type="protein sequence ID" value="SDS28343.1"/>
    <property type="molecule type" value="Genomic_DNA"/>
</dbReference>
<accession>A0A1H1QY87</accession>
<evidence type="ECO:0000313" key="5">
    <source>
        <dbReference type="EMBL" id="SDS28343.1"/>
    </source>
</evidence>
<evidence type="ECO:0000313" key="6">
    <source>
        <dbReference type="Proteomes" id="UP000243904"/>
    </source>
</evidence>
<dbReference type="SUPFAM" id="SSF58104">
    <property type="entry name" value="Methyl-accepting chemotaxis protein (MCP) signaling domain"/>
    <property type="match status" value="1"/>
</dbReference>
<dbReference type="InterPro" id="IPR004089">
    <property type="entry name" value="MCPsignal_dom"/>
</dbReference>
<evidence type="ECO:0000259" key="4">
    <source>
        <dbReference type="PROSITE" id="PS50111"/>
    </source>
</evidence>
<dbReference type="PROSITE" id="PS50111">
    <property type="entry name" value="CHEMOTAXIS_TRANSDUC_2"/>
    <property type="match status" value="1"/>
</dbReference>
<gene>
    <name evidence="5" type="ORF">SAMN05444158_1578</name>
</gene>
<dbReference type="PANTHER" id="PTHR32089:SF112">
    <property type="entry name" value="LYSOZYME-LIKE PROTEIN-RELATED"/>
    <property type="match status" value="1"/>
</dbReference>
<evidence type="ECO:0000256" key="3">
    <source>
        <dbReference type="SAM" id="MobiDB-lite"/>
    </source>
</evidence>
<dbReference type="Gene3D" id="3.30.450.20">
    <property type="entry name" value="PAS domain"/>
    <property type="match status" value="1"/>
</dbReference>
<evidence type="ECO:0000256" key="2">
    <source>
        <dbReference type="PROSITE-ProRule" id="PRU00284"/>
    </source>
</evidence>
<organism evidence="5 6">
    <name type="scientific">Bradyrhizobium canariense</name>
    <dbReference type="NCBI Taxonomy" id="255045"/>
    <lineage>
        <taxon>Bacteria</taxon>
        <taxon>Pseudomonadati</taxon>
        <taxon>Pseudomonadota</taxon>
        <taxon>Alphaproteobacteria</taxon>
        <taxon>Hyphomicrobiales</taxon>
        <taxon>Nitrobacteraceae</taxon>
        <taxon>Bradyrhizobium</taxon>
    </lineage>
</organism>
<dbReference type="AlphaFoldDB" id="A0A1H1QY87"/>
<reference evidence="6" key="1">
    <citation type="submission" date="2016-10" db="EMBL/GenBank/DDBJ databases">
        <authorList>
            <person name="Varghese N."/>
            <person name="Submissions S."/>
        </authorList>
    </citation>
    <scope>NUCLEOTIDE SEQUENCE [LARGE SCALE GENOMIC DNA]</scope>
    <source>
        <strain evidence="6">GAS369</strain>
    </source>
</reference>
<sequence length="374" mass="40290">MSTALDRNSNRTRSFANESANPANTEDASDVSALIARLTAEVNQVACEKTKSIQKITNQMKMLALNALIESSRAGAQGAGFAVVAQEVRNVGQQVEAIARELETQLMKRTGTLMSSIERMTERSRGERMVDLSLNAIELIDRNLYERTCDVRWWATDSAVVNCAAAPGAATVSHVSERLAVILGAYTVYLDLWLCDLDGNVLAGGRPDRFNVVGQNVAATKWFREAHNLRSGDEYVAGDAECQPLLGNAQVATYCASVRADGKANGKPIGVLAIHFDWEAQARAIVQGVRVDAADRARVLLIDSNFRVIAASDGQGLLAERMPLALEGRRSGFYHDRSGALIAFHATPGYETYKGLGWFGAIVCAPDSSAPAAV</sequence>
<dbReference type="GO" id="GO:0007165">
    <property type="term" value="P:signal transduction"/>
    <property type="evidence" value="ECO:0007669"/>
    <property type="project" value="UniProtKB-KW"/>
</dbReference>
<keyword evidence="6" id="KW-1185">Reference proteome</keyword>
<name>A0A1H1QY87_9BRAD</name>
<dbReference type="PANTHER" id="PTHR32089">
    <property type="entry name" value="METHYL-ACCEPTING CHEMOTAXIS PROTEIN MCPB"/>
    <property type="match status" value="1"/>
</dbReference>
<dbReference type="Proteomes" id="UP000243904">
    <property type="component" value="Chromosome I"/>
</dbReference>
<feature type="domain" description="Methyl-accepting transducer" evidence="4">
    <location>
        <begin position="53"/>
        <end position="103"/>
    </location>
</feature>
<proteinExistence type="predicted"/>
<dbReference type="Gene3D" id="1.10.287.950">
    <property type="entry name" value="Methyl-accepting chemotaxis protein"/>
    <property type="match status" value="1"/>
</dbReference>
<dbReference type="Pfam" id="PF00015">
    <property type="entry name" value="MCPsignal"/>
    <property type="match status" value="1"/>
</dbReference>